<feature type="region of interest" description="Disordered" evidence="1">
    <location>
        <begin position="76"/>
        <end position="105"/>
    </location>
</feature>
<feature type="region of interest" description="Disordered" evidence="1">
    <location>
        <begin position="1"/>
        <end position="47"/>
    </location>
</feature>
<dbReference type="AlphaFoldDB" id="A0AAV7TZK3"/>
<evidence type="ECO:0000313" key="2">
    <source>
        <dbReference type="EMBL" id="KAJ1181650.1"/>
    </source>
</evidence>
<reference evidence="2" key="1">
    <citation type="journal article" date="2022" name="bioRxiv">
        <title>Sequencing and chromosome-scale assembly of the giantPleurodeles waltlgenome.</title>
        <authorList>
            <person name="Brown T."/>
            <person name="Elewa A."/>
            <person name="Iarovenko S."/>
            <person name="Subramanian E."/>
            <person name="Araus A.J."/>
            <person name="Petzold A."/>
            <person name="Susuki M."/>
            <person name="Suzuki K.-i.T."/>
            <person name="Hayashi T."/>
            <person name="Toyoda A."/>
            <person name="Oliveira C."/>
            <person name="Osipova E."/>
            <person name="Leigh N.D."/>
            <person name="Simon A."/>
            <person name="Yun M.H."/>
        </authorList>
    </citation>
    <scope>NUCLEOTIDE SEQUENCE</scope>
    <source>
        <strain evidence="2">20211129_DDA</strain>
        <tissue evidence="2">Liver</tissue>
    </source>
</reference>
<gene>
    <name evidence="2" type="ORF">NDU88_006853</name>
</gene>
<evidence type="ECO:0000256" key="1">
    <source>
        <dbReference type="SAM" id="MobiDB-lite"/>
    </source>
</evidence>
<name>A0AAV7TZK3_PLEWA</name>
<proteinExistence type="predicted"/>
<sequence>MVRTKGRHMQQTNKMNKYAVARRPGDPGVAEGIGGMRGQGTEQDPPHIPLRSEIMAAIHDLKQFLEPRLDSGLTFKKSLTKSQPRKQTLHVYNPRPRHWRSKCSS</sequence>
<organism evidence="2 3">
    <name type="scientific">Pleurodeles waltl</name>
    <name type="common">Iberian ribbed newt</name>
    <dbReference type="NCBI Taxonomy" id="8319"/>
    <lineage>
        <taxon>Eukaryota</taxon>
        <taxon>Metazoa</taxon>
        <taxon>Chordata</taxon>
        <taxon>Craniata</taxon>
        <taxon>Vertebrata</taxon>
        <taxon>Euteleostomi</taxon>
        <taxon>Amphibia</taxon>
        <taxon>Batrachia</taxon>
        <taxon>Caudata</taxon>
        <taxon>Salamandroidea</taxon>
        <taxon>Salamandridae</taxon>
        <taxon>Pleurodelinae</taxon>
        <taxon>Pleurodeles</taxon>
    </lineage>
</organism>
<dbReference type="Proteomes" id="UP001066276">
    <property type="component" value="Chromosome 3_2"/>
</dbReference>
<evidence type="ECO:0000313" key="3">
    <source>
        <dbReference type="Proteomes" id="UP001066276"/>
    </source>
</evidence>
<dbReference type="EMBL" id="JANPWB010000006">
    <property type="protein sequence ID" value="KAJ1181650.1"/>
    <property type="molecule type" value="Genomic_DNA"/>
</dbReference>
<accession>A0AAV7TZK3</accession>
<keyword evidence="3" id="KW-1185">Reference proteome</keyword>
<comment type="caution">
    <text evidence="2">The sequence shown here is derived from an EMBL/GenBank/DDBJ whole genome shotgun (WGS) entry which is preliminary data.</text>
</comment>
<protein>
    <submittedName>
        <fullName evidence="2">Uncharacterized protein</fullName>
    </submittedName>
</protein>
<feature type="compositionally biased region" description="Basic residues" evidence="1">
    <location>
        <begin position="95"/>
        <end position="105"/>
    </location>
</feature>